<dbReference type="GO" id="GO:0016042">
    <property type="term" value="P:lipid catabolic process"/>
    <property type="evidence" value="ECO:0007669"/>
    <property type="project" value="UniProtKB-KW"/>
</dbReference>
<dbReference type="GO" id="GO:0032587">
    <property type="term" value="C:ruffle membrane"/>
    <property type="evidence" value="ECO:0007669"/>
    <property type="project" value="TreeGrafter"/>
</dbReference>
<keyword evidence="9" id="KW-1185">Reference proteome</keyword>
<evidence type="ECO:0000256" key="3">
    <source>
        <dbReference type="ARBA" id="ARBA00022842"/>
    </source>
</evidence>
<dbReference type="GO" id="GO:0048015">
    <property type="term" value="P:phosphatidylinositol-mediated signaling"/>
    <property type="evidence" value="ECO:0007669"/>
    <property type="project" value="TreeGrafter"/>
</dbReference>
<dbReference type="EC" id="3.1.4.11" evidence="6"/>
<dbReference type="CDD" id="cd08558">
    <property type="entry name" value="PI-PLCc_eukaryota"/>
    <property type="match status" value="1"/>
</dbReference>
<evidence type="ECO:0000256" key="4">
    <source>
        <dbReference type="ARBA" id="ARBA00023157"/>
    </source>
</evidence>
<keyword evidence="6" id="KW-0443">Lipid metabolism</keyword>
<keyword evidence="5" id="KW-0456">Lyase</keyword>
<gene>
    <name evidence="8" type="ORF">B4U80_05638</name>
</gene>
<dbReference type="InterPro" id="IPR011993">
    <property type="entry name" value="PH-like_dom_sf"/>
</dbReference>
<dbReference type="OrthoDB" id="269822at2759"/>
<organism evidence="8 9">
    <name type="scientific">Leptotrombidium deliense</name>
    <dbReference type="NCBI Taxonomy" id="299467"/>
    <lineage>
        <taxon>Eukaryota</taxon>
        <taxon>Metazoa</taxon>
        <taxon>Ecdysozoa</taxon>
        <taxon>Arthropoda</taxon>
        <taxon>Chelicerata</taxon>
        <taxon>Arachnida</taxon>
        <taxon>Acari</taxon>
        <taxon>Acariformes</taxon>
        <taxon>Trombidiformes</taxon>
        <taxon>Prostigmata</taxon>
        <taxon>Anystina</taxon>
        <taxon>Parasitengona</taxon>
        <taxon>Trombiculoidea</taxon>
        <taxon>Trombiculidae</taxon>
        <taxon>Leptotrombidium</taxon>
    </lineage>
</organism>
<dbReference type="VEuPathDB" id="VectorBase:LDEU008799"/>
<dbReference type="PANTHER" id="PTHR10336:SF159">
    <property type="entry name" value="1-PHOSPHATIDYLINOSITOL 4,5-BISPHOSPHATE PHOSPHODIESTERASE GAMMA"/>
    <property type="match status" value="1"/>
</dbReference>
<dbReference type="Gene3D" id="3.20.20.190">
    <property type="entry name" value="Phosphatidylinositol (PI) phosphodiesterase"/>
    <property type="match status" value="1"/>
</dbReference>
<dbReference type="InterPro" id="IPR017946">
    <property type="entry name" value="PLC-like_Pdiesterase_TIM-brl"/>
</dbReference>
<dbReference type="GO" id="GO:0046872">
    <property type="term" value="F:metal ion binding"/>
    <property type="evidence" value="ECO:0007669"/>
    <property type="project" value="UniProtKB-KW"/>
</dbReference>
<keyword evidence="6" id="KW-0442">Lipid degradation</keyword>
<protein>
    <recommendedName>
        <fullName evidence="6">Phosphoinositide phospholipase C</fullName>
        <ecNumber evidence="6">3.1.4.11</ecNumber>
    </recommendedName>
</protein>
<dbReference type="GO" id="GO:0004435">
    <property type="term" value="F:phosphatidylinositol-4,5-bisphosphate phospholipase C activity"/>
    <property type="evidence" value="ECO:0007669"/>
    <property type="project" value="UniProtKB-EC"/>
</dbReference>
<dbReference type="GO" id="GO:0046488">
    <property type="term" value="P:phosphatidylinositol metabolic process"/>
    <property type="evidence" value="ECO:0007669"/>
    <property type="project" value="TreeGrafter"/>
</dbReference>
<evidence type="ECO:0000313" key="9">
    <source>
        <dbReference type="Proteomes" id="UP000288716"/>
    </source>
</evidence>
<keyword evidence="6" id="KW-0378">Hydrolase</keyword>
<dbReference type="SUPFAM" id="SSF50729">
    <property type="entry name" value="PH domain-like"/>
    <property type="match status" value="1"/>
</dbReference>
<dbReference type="PRINTS" id="PR00390">
    <property type="entry name" value="PHPHLIPASEC"/>
</dbReference>
<evidence type="ECO:0000256" key="6">
    <source>
        <dbReference type="RuleBase" id="RU361133"/>
    </source>
</evidence>
<dbReference type="SMART" id="SM00148">
    <property type="entry name" value="PLCXc"/>
    <property type="match status" value="1"/>
</dbReference>
<dbReference type="Pfam" id="PF00388">
    <property type="entry name" value="PI-PLC-X"/>
    <property type="match status" value="1"/>
</dbReference>
<dbReference type="InterPro" id="IPR001192">
    <property type="entry name" value="PI-PLC_fam"/>
</dbReference>
<reference evidence="8 9" key="1">
    <citation type="journal article" date="2018" name="Gigascience">
        <title>Genomes of trombidid mites reveal novel predicted allergens and laterally-transferred genes associated with secondary metabolism.</title>
        <authorList>
            <person name="Dong X."/>
            <person name="Chaisiri K."/>
            <person name="Xia D."/>
            <person name="Armstrong S.D."/>
            <person name="Fang Y."/>
            <person name="Donnelly M.J."/>
            <person name="Kadowaki T."/>
            <person name="McGarry J.W."/>
            <person name="Darby A.C."/>
            <person name="Makepeace B.L."/>
        </authorList>
    </citation>
    <scope>NUCLEOTIDE SEQUENCE [LARGE SCALE GENOMIC DNA]</scope>
    <source>
        <strain evidence="8">UoL-UT</strain>
    </source>
</reference>
<evidence type="ECO:0000256" key="2">
    <source>
        <dbReference type="ARBA" id="ARBA00022723"/>
    </source>
</evidence>
<proteinExistence type="predicted"/>
<name>A0A443S6V0_9ACAR</name>
<dbReference type="AlphaFoldDB" id="A0A443S6V0"/>
<evidence type="ECO:0000259" key="7">
    <source>
        <dbReference type="SMART" id="SM00148"/>
    </source>
</evidence>
<comment type="catalytic activity">
    <reaction evidence="6">
        <text>a 1,2-diacyl-sn-glycero-3-phospho-(1D-myo-inositol-4,5-bisphosphate) + H2O = 1D-myo-inositol 1,4,5-trisphosphate + a 1,2-diacyl-sn-glycerol + H(+)</text>
        <dbReference type="Rhea" id="RHEA:33179"/>
        <dbReference type="ChEBI" id="CHEBI:15377"/>
        <dbReference type="ChEBI" id="CHEBI:15378"/>
        <dbReference type="ChEBI" id="CHEBI:17815"/>
        <dbReference type="ChEBI" id="CHEBI:58456"/>
        <dbReference type="ChEBI" id="CHEBI:203600"/>
        <dbReference type="EC" id="3.1.4.11"/>
    </reaction>
</comment>
<keyword evidence="3" id="KW-0460">Magnesium</keyword>
<sequence>MVKPQKERKIRDIIERRDVCVLELDTMFEFWSPNIKPVVYNFKVYTNIQRLIWKQLTSENVKGYIDLREIREIRVGFSFKLYKRMKIDFKEDTCFTIFYGNEFNLQCIGLKCRKYEQCQLWIQGLTTLSKRYAVADFCNYNDVRIRRESIYLEHRDHAVKAGKNKKHFEARFSRKMSKRLSSEDISKYLKAFNVKRNSFYSEFSRVYRELIHCEKVLSSYFNYDGLIITENIISEFLELEQNENNINHNQLLSKFQFGEELEYELKLQTSHQLFLDYLFSKENEVWDPRHDVVNQDMNRPMTDYWIASSHNTYLTGDQLKSESSVEAYIRCLRMGCRCIEREFIFMDCWDGESSPIIYHGFTLTSKISFIDVLKVIKEHAFVTSDYPLILSIENHCKLSQQRIMAEEFKKIFGDMLLTEIVDEKAVLMPSPEQLKRKIIIKNKKLSMDHIIEDQLDQEQDVIKSGYLYLKDPFDS</sequence>
<dbReference type="Gene3D" id="2.30.29.30">
    <property type="entry name" value="Pleckstrin-homology domain (PH domain)/Phosphotyrosine-binding domain (PTB)"/>
    <property type="match status" value="1"/>
</dbReference>
<comment type="catalytic activity">
    <reaction evidence="1">
        <text>an N-(acyl)-sphingosylphosphoethanolamine = an N-(acyl)-sphingosyl-1,3-cyclic phosphate + ethanolamine</text>
        <dbReference type="Rhea" id="RHEA:60648"/>
        <dbReference type="ChEBI" id="CHEBI:57603"/>
        <dbReference type="ChEBI" id="CHEBI:143891"/>
        <dbReference type="ChEBI" id="CHEBI:143892"/>
    </reaction>
</comment>
<dbReference type="InterPro" id="IPR000909">
    <property type="entry name" value="PLipase_C_PInositol-sp_X_dom"/>
</dbReference>
<comment type="caution">
    <text evidence="8">The sequence shown here is derived from an EMBL/GenBank/DDBJ whole genome shotgun (WGS) entry which is preliminary data.</text>
</comment>
<dbReference type="GO" id="GO:0016829">
    <property type="term" value="F:lyase activity"/>
    <property type="evidence" value="ECO:0007669"/>
    <property type="project" value="UniProtKB-KW"/>
</dbReference>
<keyword evidence="2" id="KW-0479">Metal-binding</keyword>
<dbReference type="Proteomes" id="UP000288716">
    <property type="component" value="Unassembled WGS sequence"/>
</dbReference>
<dbReference type="EMBL" id="NCKV01006843">
    <property type="protein sequence ID" value="RWS23241.1"/>
    <property type="molecule type" value="Genomic_DNA"/>
</dbReference>
<dbReference type="STRING" id="299467.A0A443S6V0"/>
<dbReference type="GO" id="GO:0051209">
    <property type="term" value="P:release of sequestered calcium ion into cytosol"/>
    <property type="evidence" value="ECO:0007669"/>
    <property type="project" value="TreeGrafter"/>
</dbReference>
<evidence type="ECO:0000256" key="1">
    <source>
        <dbReference type="ARBA" id="ARBA00000110"/>
    </source>
</evidence>
<dbReference type="PANTHER" id="PTHR10336">
    <property type="entry name" value="PHOSPHOINOSITIDE-SPECIFIC PHOSPHOLIPASE C FAMILY PROTEIN"/>
    <property type="match status" value="1"/>
</dbReference>
<feature type="non-terminal residue" evidence="8">
    <location>
        <position position="475"/>
    </location>
</feature>
<dbReference type="SUPFAM" id="SSF51695">
    <property type="entry name" value="PLC-like phosphodiesterases"/>
    <property type="match status" value="1"/>
</dbReference>
<evidence type="ECO:0000313" key="8">
    <source>
        <dbReference type="EMBL" id="RWS23241.1"/>
    </source>
</evidence>
<feature type="domain" description="Phosphatidylinositol-specific phospholipase C X" evidence="7">
    <location>
        <begin position="295"/>
        <end position="443"/>
    </location>
</feature>
<evidence type="ECO:0000256" key="5">
    <source>
        <dbReference type="ARBA" id="ARBA00023239"/>
    </source>
</evidence>
<accession>A0A443S6V0</accession>
<keyword evidence="4" id="KW-1015">Disulfide bond</keyword>
<dbReference type="PROSITE" id="PS50007">
    <property type="entry name" value="PIPLC_X_DOMAIN"/>
    <property type="match status" value="1"/>
</dbReference>